<gene>
    <name evidence="4" type="ORF">Pfra01_000585800</name>
</gene>
<comment type="caution">
    <text evidence="4">The sequence shown here is derived from an EMBL/GenBank/DDBJ whole genome shotgun (WGS) entry which is preliminary data.</text>
</comment>
<organism evidence="4 5">
    <name type="scientific">Phytophthora fragariaefolia</name>
    <dbReference type="NCBI Taxonomy" id="1490495"/>
    <lineage>
        <taxon>Eukaryota</taxon>
        <taxon>Sar</taxon>
        <taxon>Stramenopiles</taxon>
        <taxon>Oomycota</taxon>
        <taxon>Peronosporomycetes</taxon>
        <taxon>Peronosporales</taxon>
        <taxon>Peronosporaceae</taxon>
        <taxon>Phytophthora</taxon>
    </lineage>
</organism>
<dbReference type="Gene3D" id="3.30.420.10">
    <property type="entry name" value="Ribonuclease H-like superfamily/Ribonuclease H"/>
    <property type="match status" value="1"/>
</dbReference>
<sequence>MQWEEPETSVADEYRDDEDSDTKYETSNLLASPKRWETEKQPQLSPLATVEWPTIEDAMTAQSGKVATSHNLDGRGVYVDSYHRPWVPDTTGDFLQRLVVIAHRGSQDHRGVNATVKELEGYFDINNNFTVAYCLWINGSVERINRDILQVLRVMVLEFRLRQEQWVDILPVTQANLNQTSVQSLAGLAPIEVFTGLEKPSPLESIVVTSDDGKECGHFINGSTRDVHTFRLKHYADSPFEVTAEIVEHIVNQAILLTVREFVQHRLSDDHDYDILVAWEGLEDSENSWEPIRTLYEDVQVKLQQYVDKVGGPQLALHM</sequence>
<dbReference type="AlphaFoldDB" id="A0A9W6U928"/>
<reference evidence="4" key="1">
    <citation type="submission" date="2023-04" db="EMBL/GenBank/DDBJ databases">
        <title>Phytophthora fragariaefolia NBRC 109709.</title>
        <authorList>
            <person name="Ichikawa N."/>
            <person name="Sato H."/>
            <person name="Tonouchi N."/>
        </authorList>
    </citation>
    <scope>NUCLEOTIDE SEQUENCE</scope>
    <source>
        <strain evidence="4">NBRC 109709</strain>
    </source>
</reference>
<evidence type="ECO:0000259" key="3">
    <source>
        <dbReference type="PROSITE" id="PS50994"/>
    </source>
</evidence>
<evidence type="ECO:0000256" key="1">
    <source>
        <dbReference type="SAM" id="MobiDB-lite"/>
    </source>
</evidence>
<dbReference type="Gene3D" id="2.40.50.40">
    <property type="match status" value="1"/>
</dbReference>
<feature type="domain" description="Integrase catalytic" evidence="3">
    <location>
        <begin position="89"/>
        <end position="198"/>
    </location>
</feature>
<proteinExistence type="predicted"/>
<feature type="region of interest" description="Disordered" evidence="1">
    <location>
        <begin position="1"/>
        <end position="42"/>
    </location>
</feature>
<dbReference type="InterPro" id="IPR036397">
    <property type="entry name" value="RNaseH_sf"/>
</dbReference>
<dbReference type="SUPFAM" id="SSF54160">
    <property type="entry name" value="Chromo domain-like"/>
    <property type="match status" value="1"/>
</dbReference>
<dbReference type="InterPro" id="IPR000953">
    <property type="entry name" value="Chromo/chromo_shadow_dom"/>
</dbReference>
<dbReference type="OrthoDB" id="413361at2759"/>
<evidence type="ECO:0000313" key="4">
    <source>
        <dbReference type="EMBL" id="GMF28372.1"/>
    </source>
</evidence>
<accession>A0A9W6U928</accession>
<evidence type="ECO:0000313" key="5">
    <source>
        <dbReference type="Proteomes" id="UP001165121"/>
    </source>
</evidence>
<evidence type="ECO:0000259" key="2">
    <source>
        <dbReference type="PROSITE" id="PS50013"/>
    </source>
</evidence>
<feature type="domain" description="Chromo" evidence="2">
    <location>
        <begin position="257"/>
        <end position="319"/>
    </location>
</feature>
<dbReference type="PROSITE" id="PS50013">
    <property type="entry name" value="CHROMO_2"/>
    <property type="match status" value="1"/>
</dbReference>
<dbReference type="InterPro" id="IPR012337">
    <property type="entry name" value="RNaseH-like_sf"/>
</dbReference>
<dbReference type="SUPFAM" id="SSF53098">
    <property type="entry name" value="Ribonuclease H-like"/>
    <property type="match status" value="1"/>
</dbReference>
<dbReference type="GO" id="GO:0003676">
    <property type="term" value="F:nucleic acid binding"/>
    <property type="evidence" value="ECO:0007669"/>
    <property type="project" value="InterPro"/>
</dbReference>
<protein>
    <submittedName>
        <fullName evidence="4">Unnamed protein product</fullName>
    </submittedName>
</protein>
<name>A0A9W6U928_9STRA</name>
<dbReference type="InterPro" id="IPR023780">
    <property type="entry name" value="Chromo_domain"/>
</dbReference>
<keyword evidence="5" id="KW-1185">Reference proteome</keyword>
<dbReference type="Proteomes" id="UP001165121">
    <property type="component" value="Unassembled WGS sequence"/>
</dbReference>
<dbReference type="PROSITE" id="PS50994">
    <property type="entry name" value="INTEGRASE"/>
    <property type="match status" value="1"/>
</dbReference>
<dbReference type="InterPro" id="IPR001584">
    <property type="entry name" value="Integrase_cat-core"/>
</dbReference>
<dbReference type="InterPro" id="IPR016197">
    <property type="entry name" value="Chromo-like_dom_sf"/>
</dbReference>
<dbReference type="EMBL" id="BSXT01000475">
    <property type="protein sequence ID" value="GMF28372.1"/>
    <property type="molecule type" value="Genomic_DNA"/>
</dbReference>
<dbReference type="Pfam" id="PF00385">
    <property type="entry name" value="Chromo"/>
    <property type="match status" value="1"/>
</dbReference>
<dbReference type="GO" id="GO:0015074">
    <property type="term" value="P:DNA integration"/>
    <property type="evidence" value="ECO:0007669"/>
    <property type="project" value="InterPro"/>
</dbReference>